<proteinExistence type="predicted"/>
<sequence length="85" mass="9925">MAKKLTPYELFITELYGFNREFENSSEYVTKRYKNYHLVIVKEQGLYILKVSLIEGGFSKETASTDLSKLISDGIEYIDWCVHYG</sequence>
<protein>
    <submittedName>
        <fullName evidence="1">Uncharacterized protein</fullName>
    </submittedName>
</protein>
<accession>A0AAJ4P7T1</accession>
<name>A0AAJ4P7T1_9STAP</name>
<keyword evidence="2" id="KW-1185">Reference proteome</keyword>
<organism evidence="1 2">
    <name type="scientific">Macrococcoides bohemicum</name>
    <dbReference type="NCBI Taxonomy" id="1903056"/>
    <lineage>
        <taxon>Bacteria</taxon>
        <taxon>Bacillati</taxon>
        <taxon>Bacillota</taxon>
        <taxon>Bacilli</taxon>
        <taxon>Bacillales</taxon>
        <taxon>Staphylococcaceae</taxon>
        <taxon>Macrococcoides</taxon>
    </lineage>
</organism>
<dbReference type="AlphaFoldDB" id="A0AAJ4P7T1"/>
<reference evidence="1 2" key="1">
    <citation type="submission" date="2021-07" db="EMBL/GenBank/DDBJ databases">
        <title>Prevalence and characterization of methicillin-resistant Macrococcus spp. in food producing animals and meat in Switzerland in 2019.</title>
        <authorList>
            <person name="Keller J.E."/>
            <person name="Schwendener S."/>
            <person name="Neuenschwander J."/>
            <person name="Overesch G."/>
            <person name="Perreten V."/>
        </authorList>
    </citation>
    <scope>NUCLEOTIDE SEQUENCE [LARGE SCALE GENOMIC DNA]</scope>
    <source>
        <strain evidence="1 2">19Msa0936</strain>
    </source>
</reference>
<evidence type="ECO:0000313" key="2">
    <source>
        <dbReference type="Proteomes" id="UP000826802"/>
    </source>
</evidence>
<dbReference type="EMBL" id="CP079981">
    <property type="protein sequence ID" value="QYA42092.1"/>
    <property type="molecule type" value="Genomic_DNA"/>
</dbReference>
<dbReference type="RefSeq" id="WP_219502942.1">
    <property type="nucleotide sequence ID" value="NZ_CP079981.1"/>
</dbReference>
<evidence type="ECO:0000313" key="1">
    <source>
        <dbReference type="EMBL" id="QYA42092.1"/>
    </source>
</evidence>
<dbReference type="Proteomes" id="UP000826802">
    <property type="component" value="Chromosome"/>
</dbReference>
<gene>
    <name evidence="1" type="ORF">KYI11_10905</name>
</gene>